<dbReference type="RefSeq" id="WP_183857457.1">
    <property type="nucleotide sequence ID" value="NZ_JACHOO010000006.1"/>
</dbReference>
<dbReference type="AlphaFoldDB" id="A0A7W9FNX4"/>
<dbReference type="NCBIfam" id="NF009407">
    <property type="entry name" value="PRK12768.1"/>
    <property type="match status" value="1"/>
</dbReference>
<accession>A0A7W9FNX4</accession>
<protein>
    <submittedName>
        <fullName evidence="6">CysZ protein</fullName>
    </submittedName>
</protein>
<evidence type="ECO:0000313" key="6">
    <source>
        <dbReference type="EMBL" id="MBB5754081.1"/>
    </source>
</evidence>
<feature type="transmembrane region" description="Helical" evidence="5">
    <location>
        <begin position="20"/>
        <end position="39"/>
    </location>
</feature>
<keyword evidence="3 5" id="KW-1133">Transmembrane helix</keyword>
<dbReference type="EMBL" id="JACHOO010000006">
    <property type="protein sequence ID" value="MBB5754081.1"/>
    <property type="molecule type" value="Genomic_DNA"/>
</dbReference>
<name>A0A7W9FNX4_9HYPH</name>
<evidence type="ECO:0000313" key="7">
    <source>
        <dbReference type="Proteomes" id="UP000523821"/>
    </source>
</evidence>
<evidence type="ECO:0000256" key="4">
    <source>
        <dbReference type="ARBA" id="ARBA00023136"/>
    </source>
</evidence>
<comment type="subcellular location">
    <subcellularLocation>
        <location evidence="1">Membrane</location>
        <topology evidence="1">Multi-pass membrane protein</topology>
    </subcellularLocation>
</comment>
<evidence type="ECO:0000256" key="3">
    <source>
        <dbReference type="ARBA" id="ARBA00022989"/>
    </source>
</evidence>
<feature type="transmembrane region" description="Helical" evidence="5">
    <location>
        <begin position="114"/>
        <end position="147"/>
    </location>
</feature>
<reference evidence="6 7" key="1">
    <citation type="submission" date="2020-08" db="EMBL/GenBank/DDBJ databases">
        <title>Genomic Encyclopedia of Type Strains, Phase IV (KMG-IV): sequencing the most valuable type-strain genomes for metagenomic binning, comparative biology and taxonomic classification.</title>
        <authorList>
            <person name="Goeker M."/>
        </authorList>
    </citation>
    <scope>NUCLEOTIDE SEQUENCE [LARGE SCALE GENOMIC DNA]</scope>
    <source>
        <strain evidence="6 7">DSM 16268</strain>
    </source>
</reference>
<proteinExistence type="predicted"/>
<gene>
    <name evidence="6" type="ORF">GGQ63_003156</name>
</gene>
<feature type="transmembrane region" description="Helical" evidence="5">
    <location>
        <begin position="182"/>
        <end position="206"/>
    </location>
</feature>
<evidence type="ECO:0000256" key="5">
    <source>
        <dbReference type="SAM" id="Phobius"/>
    </source>
</evidence>
<feature type="transmembrane region" description="Helical" evidence="5">
    <location>
        <begin position="59"/>
        <end position="87"/>
    </location>
</feature>
<dbReference type="Proteomes" id="UP000523821">
    <property type="component" value="Unassembled WGS sequence"/>
</dbReference>
<dbReference type="InterPro" id="IPR059112">
    <property type="entry name" value="CysZ/EI24"/>
</dbReference>
<keyword evidence="4 5" id="KW-0472">Membrane</keyword>
<keyword evidence="2 5" id="KW-0812">Transmembrane</keyword>
<keyword evidence="7" id="KW-1185">Reference proteome</keyword>
<comment type="caution">
    <text evidence="6">The sequence shown here is derived from an EMBL/GenBank/DDBJ whole genome shotgun (WGS) entry which is preliminary data.</text>
</comment>
<sequence length="225" mass="24060">MIAAAFAALSDILRPEFRAVLWKSIGLTIALLVVVWLALESFLVWLVDTGSWPWLATAIAILTGIGLLIGLGLLVAPVTALFAGLFTDEIAGLVERRHYPQDPPGRDLPLGQSLLGTLAFTLVVIGVNLVCLILLLVPGVNLVAFLIGNGYLLGREYFEAAAVRFRPREEARALRGRHGPTIFLAGLVIGLFVAIPIVNLAAPLFATAFMVHLHKRLTGSLPAAS</sequence>
<dbReference type="Pfam" id="PF07264">
    <property type="entry name" value="EI24"/>
    <property type="match status" value="1"/>
</dbReference>
<organism evidence="6 7">
    <name type="scientific">Prosthecomicrobium pneumaticum</name>
    <dbReference type="NCBI Taxonomy" id="81895"/>
    <lineage>
        <taxon>Bacteria</taxon>
        <taxon>Pseudomonadati</taxon>
        <taxon>Pseudomonadota</taxon>
        <taxon>Alphaproteobacteria</taxon>
        <taxon>Hyphomicrobiales</taxon>
        <taxon>Kaistiaceae</taxon>
        <taxon>Prosthecomicrobium</taxon>
    </lineage>
</organism>
<evidence type="ECO:0000256" key="2">
    <source>
        <dbReference type="ARBA" id="ARBA00022692"/>
    </source>
</evidence>
<evidence type="ECO:0000256" key="1">
    <source>
        <dbReference type="ARBA" id="ARBA00004141"/>
    </source>
</evidence>